<dbReference type="PROSITE" id="PS50297">
    <property type="entry name" value="ANK_REP_REGION"/>
    <property type="match status" value="1"/>
</dbReference>
<evidence type="ECO:0000256" key="2">
    <source>
        <dbReference type="ARBA" id="ARBA00022483"/>
    </source>
</evidence>
<dbReference type="GO" id="GO:0044218">
    <property type="term" value="C:other organism cell membrane"/>
    <property type="evidence" value="ECO:0007669"/>
    <property type="project" value="UniProtKB-KW"/>
</dbReference>
<feature type="repeat" description="ANK" evidence="6">
    <location>
        <begin position="1"/>
        <end position="33"/>
    </location>
</feature>
<dbReference type="InterPro" id="IPR036770">
    <property type="entry name" value="Ankyrin_rpt-contain_sf"/>
</dbReference>
<comment type="subcellular location">
    <subcellularLocation>
        <location evidence="1">Target cell membrane</location>
    </subcellularLocation>
</comment>
<accession>A0A7R9R2X9</accession>
<evidence type="ECO:0000256" key="5">
    <source>
        <dbReference type="ARBA" id="ARBA00023298"/>
    </source>
</evidence>
<dbReference type="EMBL" id="OC971784">
    <property type="protein sequence ID" value="CAD7666993.1"/>
    <property type="molecule type" value="Genomic_DNA"/>
</dbReference>
<evidence type="ECO:0000313" key="7">
    <source>
        <dbReference type="EMBL" id="CAD7666993.1"/>
    </source>
</evidence>
<evidence type="ECO:0000313" key="8">
    <source>
        <dbReference type="Proteomes" id="UP000728032"/>
    </source>
</evidence>
<dbReference type="Pfam" id="PF12796">
    <property type="entry name" value="Ank_2"/>
    <property type="match status" value="1"/>
</dbReference>
<keyword evidence="6" id="KW-0040">ANK repeat</keyword>
<gene>
    <name evidence="7" type="ORF">ONB1V03_LOCUS23194</name>
</gene>
<keyword evidence="4" id="KW-0638">Presynaptic neurotoxin</keyword>
<keyword evidence="5" id="KW-1053">Target membrane</keyword>
<sequence length="71" mass="7796">SGHSALHMAAQHRQHNICTMLASYGASLSRGDRQGLTAKQLATKAGDEELAAFLDHFENFQKVKKDRETAV</sequence>
<dbReference type="GO" id="GO:0044231">
    <property type="term" value="C:host cell presynaptic membrane"/>
    <property type="evidence" value="ECO:0007669"/>
    <property type="project" value="UniProtKB-KW"/>
</dbReference>
<evidence type="ECO:0000256" key="4">
    <source>
        <dbReference type="ARBA" id="ARBA00023028"/>
    </source>
</evidence>
<keyword evidence="5" id="KW-0472">Membrane</keyword>
<organism evidence="7">
    <name type="scientific">Oppiella nova</name>
    <dbReference type="NCBI Taxonomy" id="334625"/>
    <lineage>
        <taxon>Eukaryota</taxon>
        <taxon>Metazoa</taxon>
        <taxon>Ecdysozoa</taxon>
        <taxon>Arthropoda</taxon>
        <taxon>Chelicerata</taxon>
        <taxon>Arachnida</taxon>
        <taxon>Acari</taxon>
        <taxon>Acariformes</taxon>
        <taxon>Sarcoptiformes</taxon>
        <taxon>Oribatida</taxon>
        <taxon>Brachypylina</taxon>
        <taxon>Oppioidea</taxon>
        <taxon>Oppiidae</taxon>
        <taxon>Oppiella</taxon>
    </lineage>
</organism>
<keyword evidence="4" id="KW-0528">Neurotoxin</keyword>
<dbReference type="SUPFAM" id="SSF48403">
    <property type="entry name" value="Ankyrin repeat"/>
    <property type="match status" value="1"/>
</dbReference>
<dbReference type="PROSITE" id="PS50088">
    <property type="entry name" value="ANK_REPEAT"/>
    <property type="match status" value="1"/>
</dbReference>
<reference evidence="7" key="1">
    <citation type="submission" date="2020-11" db="EMBL/GenBank/DDBJ databases">
        <authorList>
            <person name="Tran Van P."/>
        </authorList>
    </citation>
    <scope>NUCLEOTIDE SEQUENCE</scope>
</reference>
<keyword evidence="3" id="KW-1052">Target cell membrane</keyword>
<evidence type="ECO:0000256" key="1">
    <source>
        <dbReference type="ARBA" id="ARBA00004175"/>
    </source>
</evidence>
<feature type="non-terminal residue" evidence="7">
    <location>
        <position position="1"/>
    </location>
</feature>
<name>A0A7R9R2X9_9ACAR</name>
<keyword evidence="2" id="KW-0268">Exocytosis</keyword>
<dbReference type="Proteomes" id="UP000728032">
    <property type="component" value="Unassembled WGS sequence"/>
</dbReference>
<dbReference type="GO" id="GO:0006887">
    <property type="term" value="P:exocytosis"/>
    <property type="evidence" value="ECO:0007669"/>
    <property type="project" value="UniProtKB-KW"/>
</dbReference>
<keyword evidence="4" id="KW-0800">Toxin</keyword>
<evidence type="ECO:0000256" key="6">
    <source>
        <dbReference type="PROSITE-ProRule" id="PRU00023"/>
    </source>
</evidence>
<dbReference type="Gene3D" id="1.25.40.20">
    <property type="entry name" value="Ankyrin repeat-containing domain"/>
    <property type="match status" value="1"/>
</dbReference>
<dbReference type="InterPro" id="IPR002110">
    <property type="entry name" value="Ankyrin_rpt"/>
</dbReference>
<dbReference type="EMBL" id="CAJPVJ010056959">
    <property type="protein sequence ID" value="CAG2183774.1"/>
    <property type="molecule type" value="Genomic_DNA"/>
</dbReference>
<dbReference type="AlphaFoldDB" id="A0A7R9R2X9"/>
<proteinExistence type="predicted"/>
<evidence type="ECO:0000256" key="3">
    <source>
        <dbReference type="ARBA" id="ARBA00022537"/>
    </source>
</evidence>
<dbReference type="OrthoDB" id="242257at2759"/>
<keyword evidence="8" id="KW-1185">Reference proteome</keyword>
<protein>
    <submittedName>
        <fullName evidence="7">Uncharacterized protein</fullName>
    </submittedName>
</protein>